<protein>
    <submittedName>
        <fullName evidence="3">Uncharacterized protein</fullName>
    </submittedName>
</protein>
<evidence type="ECO:0000256" key="2">
    <source>
        <dbReference type="SAM" id="MobiDB-lite"/>
    </source>
</evidence>
<dbReference type="InterPro" id="IPR036514">
    <property type="entry name" value="SGNH_hydro_sf"/>
</dbReference>
<accession>A0A818FN29</accession>
<gene>
    <name evidence="3" type="ORF">KIK155_LOCUS14222</name>
</gene>
<feature type="region of interest" description="Disordered" evidence="2">
    <location>
        <begin position="240"/>
        <end position="275"/>
    </location>
</feature>
<reference evidence="3" key="1">
    <citation type="submission" date="2021-02" db="EMBL/GenBank/DDBJ databases">
        <authorList>
            <person name="Nowell W R."/>
        </authorList>
    </citation>
    <scope>NUCLEOTIDE SEQUENCE</scope>
</reference>
<evidence type="ECO:0000256" key="1">
    <source>
        <dbReference type="SAM" id="Coils"/>
    </source>
</evidence>
<comment type="caution">
    <text evidence="3">The sequence shown here is derived from an EMBL/GenBank/DDBJ whole genome shotgun (WGS) entry which is preliminary data.</text>
</comment>
<feature type="compositionally biased region" description="Low complexity" evidence="2">
    <location>
        <begin position="248"/>
        <end position="265"/>
    </location>
</feature>
<evidence type="ECO:0000313" key="4">
    <source>
        <dbReference type="Proteomes" id="UP000663865"/>
    </source>
</evidence>
<proteinExistence type="predicted"/>
<keyword evidence="1" id="KW-0175">Coiled coil</keyword>
<evidence type="ECO:0000313" key="3">
    <source>
        <dbReference type="EMBL" id="CAF3476879.1"/>
    </source>
</evidence>
<name>A0A818FN29_9BILA</name>
<dbReference type="Gene3D" id="3.40.50.1110">
    <property type="entry name" value="SGNH hydrolase"/>
    <property type="match status" value="1"/>
</dbReference>
<sequence length="632" mass="72853">MLVLPPTICLVTNALYNIDEYNRLNNTRIYLNNSLRKILHIESVRFSEACLDAITILNQQSNSHGHLGNFTIGSDRTSTNKELRTLRAKWKNFEIDTLPLGKFIQADGVTRTSHAIKKLLLNQTKSILTYYPNIINFFIKEQFVLDIPLPVRKSMLNFQENQQFGLDHHHEIPPEFDNFHGQPYPHYNPIHHFPKHHQPDFSHYGHIPPFAQNRPSFCHTAAPIGTFGPNKVEIQNNVSTPNISATDSSNNSNQQSGPQPSNIPNKGTAVPKLKKPFLKRRLSPIRLNESSSSLEKSIVKSDSFISNPSPVLKKAKFCESLSKLKLSNSPAKIAEREARNKRYEESIESAIIKIEEFRNSQDKQFTDIRNESKSKETDNLRNFRIPKKFPKVVMEKLPDFIIKFVGDSTAKRVYDQITDIPHNFNVSLLSSENKDIKSVTNFLMADVQTSKILNENTKVVYIVLAGQHDLTRATGKNSCELNPTFNVNNFVKNFYVTELFLRIYPRFKIIWIVPLIVDFKRYCSSFRNKIVSYDMNNVYDKNNFEKSMKLRQYNHEIEHFLISGTCNYLNLQSLNHNMTAFDNDMPRIFASNDNEIKFPTDNITYDGLHLNEYGSNALWAKIENLINTKFSK</sequence>
<feature type="coiled-coil region" evidence="1">
    <location>
        <begin position="333"/>
        <end position="360"/>
    </location>
</feature>
<dbReference type="EMBL" id="CAJNYV010002430">
    <property type="protein sequence ID" value="CAF3476879.1"/>
    <property type="molecule type" value="Genomic_DNA"/>
</dbReference>
<dbReference type="Proteomes" id="UP000663865">
    <property type="component" value="Unassembled WGS sequence"/>
</dbReference>
<organism evidence="3 4">
    <name type="scientific">Rotaria socialis</name>
    <dbReference type="NCBI Taxonomy" id="392032"/>
    <lineage>
        <taxon>Eukaryota</taxon>
        <taxon>Metazoa</taxon>
        <taxon>Spiralia</taxon>
        <taxon>Gnathifera</taxon>
        <taxon>Rotifera</taxon>
        <taxon>Eurotatoria</taxon>
        <taxon>Bdelloidea</taxon>
        <taxon>Philodinida</taxon>
        <taxon>Philodinidae</taxon>
        <taxon>Rotaria</taxon>
    </lineage>
</organism>
<dbReference type="AlphaFoldDB" id="A0A818FN29"/>